<accession>A0AAD2FUU6</accession>
<dbReference type="EMBL" id="CAKOGP040001847">
    <property type="protein sequence ID" value="CAJ1953962.1"/>
    <property type="molecule type" value="Genomic_DNA"/>
</dbReference>
<keyword evidence="2" id="KW-0732">Signal</keyword>
<feature type="compositionally biased region" description="Acidic residues" evidence="1">
    <location>
        <begin position="75"/>
        <end position="113"/>
    </location>
</feature>
<reference evidence="3" key="1">
    <citation type="submission" date="2023-08" db="EMBL/GenBank/DDBJ databases">
        <authorList>
            <person name="Audoor S."/>
            <person name="Bilcke G."/>
        </authorList>
    </citation>
    <scope>NUCLEOTIDE SEQUENCE</scope>
</reference>
<evidence type="ECO:0000313" key="4">
    <source>
        <dbReference type="Proteomes" id="UP001295423"/>
    </source>
</evidence>
<protein>
    <submittedName>
        <fullName evidence="3">Uncharacterized protein</fullName>
    </submittedName>
</protein>
<feature type="region of interest" description="Disordered" evidence="1">
    <location>
        <begin position="67"/>
        <end position="117"/>
    </location>
</feature>
<evidence type="ECO:0000256" key="1">
    <source>
        <dbReference type="SAM" id="MobiDB-lite"/>
    </source>
</evidence>
<feature type="chain" id="PRO_5042124585" evidence="2">
    <location>
        <begin position="26"/>
        <end position="260"/>
    </location>
</feature>
<dbReference type="InterPro" id="IPR016024">
    <property type="entry name" value="ARM-type_fold"/>
</dbReference>
<keyword evidence="4" id="KW-1185">Reference proteome</keyword>
<sequence length="260" mass="30375">MTALTIRLIVAIFSLLCLHFTPTFSFCNSYYCQTKAPIFATRTINLRPNASPHRTLVIISTIILRNNNNNNNNDNDNDNDNNDDDEEDPDMLHEEEEDENDLQEEDDDDDDDETTIKPYRNRSLAWTKRYRKLNPYETCRGRVLQFGHRSKEDWDEAVESGQLGAYVPSYPDEMYAPEWVSWDDWLGLMRSYEETRQMAISVLGCKSLDDYILFVRSNPKRAEGLRIPVRPDLFFKDKWKSEEDFFGAPLNLGNSKSMNE</sequence>
<evidence type="ECO:0000256" key="2">
    <source>
        <dbReference type="SAM" id="SignalP"/>
    </source>
</evidence>
<dbReference type="SUPFAM" id="SSF48371">
    <property type="entry name" value="ARM repeat"/>
    <property type="match status" value="1"/>
</dbReference>
<dbReference type="Proteomes" id="UP001295423">
    <property type="component" value="Unassembled WGS sequence"/>
</dbReference>
<proteinExistence type="predicted"/>
<evidence type="ECO:0000313" key="3">
    <source>
        <dbReference type="EMBL" id="CAJ1953962.1"/>
    </source>
</evidence>
<gene>
    <name evidence="3" type="ORF">CYCCA115_LOCUS14560</name>
</gene>
<dbReference type="AlphaFoldDB" id="A0AAD2FUU6"/>
<organism evidence="3 4">
    <name type="scientific">Cylindrotheca closterium</name>
    <dbReference type="NCBI Taxonomy" id="2856"/>
    <lineage>
        <taxon>Eukaryota</taxon>
        <taxon>Sar</taxon>
        <taxon>Stramenopiles</taxon>
        <taxon>Ochrophyta</taxon>
        <taxon>Bacillariophyta</taxon>
        <taxon>Bacillariophyceae</taxon>
        <taxon>Bacillariophycidae</taxon>
        <taxon>Bacillariales</taxon>
        <taxon>Bacillariaceae</taxon>
        <taxon>Cylindrotheca</taxon>
    </lineage>
</organism>
<comment type="caution">
    <text evidence="3">The sequence shown here is derived from an EMBL/GenBank/DDBJ whole genome shotgun (WGS) entry which is preliminary data.</text>
</comment>
<name>A0AAD2FUU6_9STRA</name>
<feature type="signal peptide" evidence="2">
    <location>
        <begin position="1"/>
        <end position="25"/>
    </location>
</feature>